<dbReference type="InParanoid" id="A0A2K1L1E1"/>
<evidence type="ECO:0000313" key="1">
    <source>
        <dbReference type="EMBL" id="PNR59848.1"/>
    </source>
</evidence>
<sequence>MFYKSIFSFKATAEYDKFRSFSEGCVQVGVVRALGSSLSVVCLHSEHVYECHDIQFDIQSSFPLLSTTLRYSFLVISVFTRSEVLTPVQCAEWRVDCALNAANTPEQFLKLTKECRDRAQKMTTPKAFSSPPKVNSELCKHLADKLKSVVERAQSFLHRRFLSPKDTAK</sequence>
<reference evidence="1 3" key="1">
    <citation type="journal article" date="2008" name="Science">
        <title>The Physcomitrella genome reveals evolutionary insights into the conquest of land by plants.</title>
        <authorList>
            <person name="Rensing S."/>
            <person name="Lang D."/>
            <person name="Zimmer A."/>
            <person name="Terry A."/>
            <person name="Salamov A."/>
            <person name="Shapiro H."/>
            <person name="Nishiyama T."/>
            <person name="Perroud P.-F."/>
            <person name="Lindquist E."/>
            <person name="Kamisugi Y."/>
            <person name="Tanahashi T."/>
            <person name="Sakakibara K."/>
            <person name="Fujita T."/>
            <person name="Oishi K."/>
            <person name="Shin-I T."/>
            <person name="Kuroki Y."/>
            <person name="Toyoda A."/>
            <person name="Suzuki Y."/>
            <person name="Hashimoto A."/>
            <person name="Yamaguchi K."/>
            <person name="Sugano A."/>
            <person name="Kohara Y."/>
            <person name="Fujiyama A."/>
            <person name="Anterola A."/>
            <person name="Aoki S."/>
            <person name="Ashton N."/>
            <person name="Barbazuk W.B."/>
            <person name="Barker E."/>
            <person name="Bennetzen J."/>
            <person name="Bezanilla M."/>
            <person name="Blankenship R."/>
            <person name="Cho S.H."/>
            <person name="Dutcher S."/>
            <person name="Estelle M."/>
            <person name="Fawcett J.A."/>
            <person name="Gundlach H."/>
            <person name="Hanada K."/>
            <person name="Heyl A."/>
            <person name="Hicks K.A."/>
            <person name="Hugh J."/>
            <person name="Lohr M."/>
            <person name="Mayer K."/>
            <person name="Melkozernov A."/>
            <person name="Murata T."/>
            <person name="Nelson D."/>
            <person name="Pils B."/>
            <person name="Prigge M."/>
            <person name="Reiss B."/>
            <person name="Renner T."/>
            <person name="Rombauts S."/>
            <person name="Rushton P."/>
            <person name="Sanderfoot A."/>
            <person name="Schween G."/>
            <person name="Shiu S.-H."/>
            <person name="Stueber K."/>
            <person name="Theodoulou F.L."/>
            <person name="Tu H."/>
            <person name="Van de Peer Y."/>
            <person name="Verrier P.J."/>
            <person name="Waters E."/>
            <person name="Wood A."/>
            <person name="Yang L."/>
            <person name="Cove D."/>
            <person name="Cuming A."/>
            <person name="Hasebe M."/>
            <person name="Lucas S."/>
            <person name="Mishler D.B."/>
            <person name="Reski R."/>
            <person name="Grigoriev I."/>
            <person name="Quatrano R.S."/>
            <person name="Boore J.L."/>
        </authorList>
    </citation>
    <scope>NUCLEOTIDE SEQUENCE [LARGE SCALE GENOMIC DNA]</scope>
    <source>
        <strain evidence="2 3">cv. Gransden 2004</strain>
    </source>
</reference>
<evidence type="ECO:0000313" key="3">
    <source>
        <dbReference type="Proteomes" id="UP000006727"/>
    </source>
</evidence>
<keyword evidence="3" id="KW-1185">Reference proteome</keyword>
<dbReference type="PaxDb" id="3218-PP1S30_92V6.1"/>
<accession>A0A2K1L1E1</accession>
<dbReference type="Proteomes" id="UP000006727">
    <property type="component" value="Chromosome 2"/>
</dbReference>
<name>A0A2K1L1E1_PHYPA</name>
<gene>
    <name evidence="1" type="ORF">PHYPA_002640</name>
</gene>
<organism evidence="1">
    <name type="scientific">Physcomitrium patens</name>
    <name type="common">Spreading-leaved earth moss</name>
    <name type="synonym">Physcomitrella patens</name>
    <dbReference type="NCBI Taxonomy" id="3218"/>
    <lineage>
        <taxon>Eukaryota</taxon>
        <taxon>Viridiplantae</taxon>
        <taxon>Streptophyta</taxon>
        <taxon>Embryophyta</taxon>
        <taxon>Bryophyta</taxon>
        <taxon>Bryophytina</taxon>
        <taxon>Bryopsida</taxon>
        <taxon>Funariidae</taxon>
        <taxon>Funariales</taxon>
        <taxon>Funariaceae</taxon>
        <taxon>Physcomitrium</taxon>
    </lineage>
</organism>
<protein>
    <submittedName>
        <fullName evidence="1 2">Uncharacterized protein</fullName>
    </submittedName>
</protein>
<dbReference type="EnsemblPlants" id="Pp3c2_13720V3.1">
    <property type="protein sequence ID" value="PAC:32933550.CDS.1"/>
    <property type="gene ID" value="Pp3c2_13720"/>
</dbReference>
<reference evidence="2" key="3">
    <citation type="submission" date="2020-12" db="UniProtKB">
        <authorList>
            <consortium name="EnsemblPlants"/>
        </authorList>
    </citation>
    <scope>IDENTIFICATION</scope>
</reference>
<dbReference type="EMBL" id="ABEU02000002">
    <property type="protein sequence ID" value="PNR59848.1"/>
    <property type="molecule type" value="Genomic_DNA"/>
</dbReference>
<reference evidence="1 3" key="2">
    <citation type="journal article" date="2018" name="Plant J.">
        <title>The Physcomitrella patens chromosome-scale assembly reveals moss genome structure and evolution.</title>
        <authorList>
            <person name="Lang D."/>
            <person name="Ullrich K.K."/>
            <person name="Murat F."/>
            <person name="Fuchs J."/>
            <person name="Jenkins J."/>
            <person name="Haas F.B."/>
            <person name="Piednoel M."/>
            <person name="Gundlach H."/>
            <person name="Van Bel M."/>
            <person name="Meyberg R."/>
            <person name="Vives C."/>
            <person name="Morata J."/>
            <person name="Symeonidi A."/>
            <person name="Hiss M."/>
            <person name="Muchero W."/>
            <person name="Kamisugi Y."/>
            <person name="Saleh O."/>
            <person name="Blanc G."/>
            <person name="Decker E.L."/>
            <person name="van Gessel N."/>
            <person name="Grimwood J."/>
            <person name="Hayes R.D."/>
            <person name="Graham S.W."/>
            <person name="Gunter L.E."/>
            <person name="McDaniel S.F."/>
            <person name="Hoernstein S.N.W."/>
            <person name="Larsson A."/>
            <person name="Li F.W."/>
            <person name="Perroud P.F."/>
            <person name="Phillips J."/>
            <person name="Ranjan P."/>
            <person name="Rokshar D.S."/>
            <person name="Rothfels C.J."/>
            <person name="Schneider L."/>
            <person name="Shu S."/>
            <person name="Stevenson D.W."/>
            <person name="Thummler F."/>
            <person name="Tillich M."/>
            <person name="Villarreal Aguilar J.C."/>
            <person name="Widiez T."/>
            <person name="Wong G.K."/>
            <person name="Wymore A."/>
            <person name="Zhang Y."/>
            <person name="Zimmer A.D."/>
            <person name="Quatrano R.S."/>
            <person name="Mayer K.F.X."/>
            <person name="Goodstein D."/>
            <person name="Casacuberta J.M."/>
            <person name="Vandepoele K."/>
            <person name="Reski R."/>
            <person name="Cuming A.C."/>
            <person name="Tuskan G.A."/>
            <person name="Maumus F."/>
            <person name="Salse J."/>
            <person name="Schmutz J."/>
            <person name="Rensing S.A."/>
        </authorList>
    </citation>
    <scope>NUCLEOTIDE SEQUENCE [LARGE SCALE GENOMIC DNA]</scope>
    <source>
        <strain evidence="2 3">cv. Gransden 2004</strain>
    </source>
</reference>
<dbReference type="Gramene" id="Pp3c2_13720V3.1">
    <property type="protein sequence ID" value="PAC:32933550.CDS.1"/>
    <property type="gene ID" value="Pp3c2_13720"/>
</dbReference>
<dbReference type="AlphaFoldDB" id="A0A2K1L1E1"/>
<evidence type="ECO:0000313" key="2">
    <source>
        <dbReference type="EnsemblPlants" id="PAC:32933550.CDS.1"/>
    </source>
</evidence>
<proteinExistence type="predicted"/>